<dbReference type="OrthoDB" id="9801783at2"/>
<dbReference type="EC" id="1.1.1.262" evidence="4"/>
<name>T1XMK6_VARPD</name>
<dbReference type="RefSeq" id="WP_021004350.1">
    <property type="nucleotide sequence ID" value="NC_022234.1"/>
</dbReference>
<keyword evidence="1" id="KW-0479">Metal-binding</keyword>
<dbReference type="GO" id="GO:0050570">
    <property type="term" value="F:4-hydroxythreonine-4-phosphate dehydrogenase activity"/>
    <property type="evidence" value="ECO:0007669"/>
    <property type="project" value="UniProtKB-EC"/>
</dbReference>
<keyword evidence="3" id="KW-0520">NAD</keyword>
<evidence type="ECO:0000256" key="1">
    <source>
        <dbReference type="ARBA" id="ARBA00022723"/>
    </source>
</evidence>
<dbReference type="SUPFAM" id="SSF53659">
    <property type="entry name" value="Isocitrate/Isopropylmalate dehydrogenase-like"/>
    <property type="match status" value="1"/>
</dbReference>
<keyword evidence="2 4" id="KW-0560">Oxidoreductase</keyword>
<dbReference type="KEGG" id="vpd:VAPA_2c09680"/>
<organism evidence="4 5">
    <name type="scientific">Variovorax paradoxus B4</name>
    <dbReference type="NCBI Taxonomy" id="1246301"/>
    <lineage>
        <taxon>Bacteria</taxon>
        <taxon>Pseudomonadati</taxon>
        <taxon>Pseudomonadota</taxon>
        <taxon>Betaproteobacteria</taxon>
        <taxon>Burkholderiales</taxon>
        <taxon>Comamonadaceae</taxon>
        <taxon>Variovorax</taxon>
    </lineage>
</organism>
<dbReference type="EMBL" id="CP003912">
    <property type="protein sequence ID" value="AGU53524.1"/>
    <property type="molecule type" value="Genomic_DNA"/>
</dbReference>
<dbReference type="GO" id="GO:0046872">
    <property type="term" value="F:metal ion binding"/>
    <property type="evidence" value="ECO:0007669"/>
    <property type="project" value="UniProtKB-KW"/>
</dbReference>
<evidence type="ECO:0000256" key="2">
    <source>
        <dbReference type="ARBA" id="ARBA00023002"/>
    </source>
</evidence>
<dbReference type="AlphaFoldDB" id="T1XMK6"/>
<evidence type="ECO:0000313" key="5">
    <source>
        <dbReference type="Proteomes" id="UP000016223"/>
    </source>
</evidence>
<gene>
    <name evidence="4" type="primary">pdxA</name>
    <name evidence="4" type="ORF">VAPA_2c09680</name>
</gene>
<accession>T1XMK6</accession>
<sequence length="319" mass="32085">MRAPSCKLALAAGDPNGIGPEIALKALAALPAADRARLTLYGPASVFERTAAQLSLAALLRDVRLVSVGELPASAAVPGRIDAAAGASAVASATAALQACRRGEVDAVVACPHHETAIHQAGIAFSGYPSLVARVCGVPEDRVFLMLVGGGLRIVHATLHESVRAALYRLTPALVAQAVRAGARACALLGVADPSIGVFGINPHASEGGLFGPEDAAIVVPAVDTLRAEGLRMHGPAGADMLLAQRGHGGHDLYVAMLHDQGHIPVKLLAPQAASALSIGADALLSSVGHGSAMDIAGRGAADPKAVLRTIALLSGGRP</sequence>
<dbReference type="PATRIC" id="fig|1246301.3.peg.6485"/>
<dbReference type="Pfam" id="PF04166">
    <property type="entry name" value="PdxA"/>
    <property type="match status" value="1"/>
</dbReference>
<proteinExistence type="predicted"/>
<evidence type="ECO:0000256" key="3">
    <source>
        <dbReference type="ARBA" id="ARBA00023027"/>
    </source>
</evidence>
<dbReference type="GO" id="GO:0051287">
    <property type="term" value="F:NAD binding"/>
    <property type="evidence" value="ECO:0007669"/>
    <property type="project" value="InterPro"/>
</dbReference>
<dbReference type="InterPro" id="IPR005255">
    <property type="entry name" value="PdxA_fam"/>
</dbReference>
<dbReference type="PANTHER" id="PTHR30004">
    <property type="entry name" value="4-HYDROXYTHREONINE-4-PHOSPHATE DEHYDROGENASE"/>
    <property type="match status" value="1"/>
</dbReference>
<dbReference type="Proteomes" id="UP000016223">
    <property type="component" value="Chromosome 2"/>
</dbReference>
<protein>
    <submittedName>
        <fullName evidence="4">4-hydroxythreonine-4-phosphate dehydrogenase PdxA</fullName>
        <ecNumber evidence="4">1.1.1.262</ecNumber>
    </submittedName>
</protein>
<reference evidence="4 5" key="1">
    <citation type="submission" date="2012-10" db="EMBL/GenBank/DDBJ databases">
        <title>Genome sequence of Variovorax paradoxus B4.</title>
        <authorList>
            <person name="Schuldes J."/>
            <person name="Brandt U."/>
            <person name="Hiessl S."/>
            <person name="Wuebbeler J.H."/>
            <person name="Thuermer A."/>
            <person name="Steinbuechel A."/>
            <person name="Daniel R."/>
        </authorList>
    </citation>
    <scope>NUCLEOTIDE SEQUENCE [LARGE SCALE GENOMIC DNA]</scope>
    <source>
        <strain evidence="4 5">B4</strain>
    </source>
</reference>
<evidence type="ECO:0000313" key="4">
    <source>
        <dbReference type="EMBL" id="AGU53524.1"/>
    </source>
</evidence>
<dbReference type="Gene3D" id="3.40.718.10">
    <property type="entry name" value="Isopropylmalate Dehydrogenase"/>
    <property type="match status" value="1"/>
</dbReference>
<dbReference type="PANTHER" id="PTHR30004:SF6">
    <property type="entry name" value="D-THREONATE 4-PHOSPHATE DEHYDROGENASE"/>
    <property type="match status" value="1"/>
</dbReference>
<dbReference type="HOGENOM" id="CLU_040168_1_0_4"/>